<comment type="caution">
    <text evidence="2">The sequence shown here is derived from an EMBL/GenBank/DDBJ whole genome shotgun (WGS) entry which is preliminary data.</text>
</comment>
<dbReference type="InterPro" id="IPR007037">
    <property type="entry name" value="SIP_rossman_dom"/>
</dbReference>
<reference evidence="2" key="1">
    <citation type="submission" date="2016-04" db="EMBL/GenBank/DDBJ databases">
        <authorList>
            <person name="Evans L.H."/>
            <person name="Alamgir A."/>
            <person name="Owens N."/>
            <person name="Weber N.D."/>
            <person name="Virtaneva K."/>
            <person name="Barbian K."/>
            <person name="Babar A."/>
            <person name="Rosenke K."/>
        </authorList>
    </citation>
    <scope>NUCLEOTIDE SEQUENCE [LARGE SCALE GENOMIC DNA]</scope>
    <source>
        <strain evidence="2">RUTW2-3</strain>
    </source>
</reference>
<evidence type="ECO:0000313" key="5">
    <source>
        <dbReference type="Proteomes" id="UP000092021"/>
    </source>
</evidence>
<evidence type="ECO:0000313" key="4">
    <source>
        <dbReference type="Proteomes" id="UP000053171"/>
    </source>
</evidence>
<dbReference type="Gene3D" id="3.40.50.80">
    <property type="entry name" value="Nucleotide-binding domain of ferredoxin-NADP reductase (FNR) module"/>
    <property type="match status" value="1"/>
</dbReference>
<dbReference type="AlphaFoldDB" id="A0A199NUG6"/>
<proteinExistence type="predicted"/>
<organism evidence="2 4">
    <name type="scientific">Rothia kristinae</name>
    <dbReference type="NCBI Taxonomy" id="37923"/>
    <lineage>
        <taxon>Bacteria</taxon>
        <taxon>Bacillati</taxon>
        <taxon>Actinomycetota</taxon>
        <taxon>Actinomycetes</taxon>
        <taxon>Micrococcales</taxon>
        <taxon>Micrococcaceae</taxon>
        <taxon>Rothia</taxon>
    </lineage>
</organism>
<feature type="domain" description="SIP-like Rossmann fold" evidence="1">
    <location>
        <begin position="7"/>
        <end position="103"/>
    </location>
</feature>
<dbReference type="EMBL" id="LJBJ02000003">
    <property type="protein sequence ID" value="OAX52557.1"/>
    <property type="molecule type" value="Genomic_DNA"/>
</dbReference>
<reference evidence="2 4" key="3">
    <citation type="submission" date="2016-06" db="EMBL/GenBank/DDBJ databases">
        <title>Identification of putative biosynthetic pathways for the production of bioactive secondary metabolites by the marine actinomycete Kocuria kristinae RUTW2-3.</title>
        <authorList>
            <person name="Waterworth S.C."/>
            <person name="Walmsley T.A."/>
            <person name="Matongo T."/>
            <person name="Davies-Coleman M.T."/>
            <person name="Dorrington R.A."/>
        </authorList>
    </citation>
    <scope>NUCLEOTIDE SEQUENCE [LARGE SCALE GENOMIC DNA]</scope>
    <source>
        <strain evidence="4">RuSp02-3</strain>
        <strain evidence="2">RUTW2-3</strain>
        <strain evidence="3 5">RUTW4-5</strain>
    </source>
</reference>
<dbReference type="EMBL" id="LWGZ01000308">
    <property type="protein sequence ID" value="OAX64048.1"/>
    <property type="molecule type" value="Genomic_DNA"/>
</dbReference>
<evidence type="ECO:0000313" key="2">
    <source>
        <dbReference type="EMBL" id="OAX52557.1"/>
    </source>
</evidence>
<dbReference type="Proteomes" id="UP000053171">
    <property type="component" value="Unassembled WGS sequence"/>
</dbReference>
<reference evidence="4" key="2">
    <citation type="submission" date="2016-04" db="EMBL/GenBank/DDBJ databases">
        <authorList>
            <person name="Waterworth S."/>
            <person name="Matcher G."/>
        </authorList>
    </citation>
    <scope>NUCLEOTIDE SEQUENCE [LARGE SCALE GENOMIC DNA]</scope>
    <source>
        <strain evidence="4">RuSp02-3</strain>
    </source>
</reference>
<dbReference type="InterPro" id="IPR039261">
    <property type="entry name" value="FNR_nucleotide-bd"/>
</dbReference>
<accession>A0A199NUG6</accession>
<dbReference type="RefSeq" id="WP_064725007.1">
    <property type="nucleotide sequence ID" value="NZ_CP113782.1"/>
</dbReference>
<dbReference type="Pfam" id="PF04954">
    <property type="entry name" value="SIP"/>
    <property type="match status" value="1"/>
</dbReference>
<evidence type="ECO:0000313" key="3">
    <source>
        <dbReference type="EMBL" id="OAX64048.1"/>
    </source>
</evidence>
<sequence length="131" mass="14517">MQHEAPVLLAGNRSDIDLMAELIRQLPPWVHGQVLVEVRELAHIEELEVPAGLAVHWLVRESAQSPTPQPGARLIDAVTAWVAEWVPAEGSDDPGPELIWVGGSDWPEVTGLCQDLIHRHTRLHLHHADVL</sequence>
<gene>
    <name evidence="3" type="ORF">A5N15_03395</name>
    <name evidence="2" type="ORF">AN277_0202855</name>
</gene>
<name>A0A199NUG6_9MICC</name>
<protein>
    <recommendedName>
        <fullName evidence="1">SIP-like Rossmann fold domain-containing protein</fullName>
    </recommendedName>
</protein>
<keyword evidence="4" id="KW-1185">Reference proteome</keyword>
<evidence type="ECO:0000259" key="1">
    <source>
        <dbReference type="Pfam" id="PF04954"/>
    </source>
</evidence>
<dbReference type="Proteomes" id="UP000092021">
    <property type="component" value="Unassembled WGS sequence"/>
</dbReference>